<dbReference type="InParanoid" id="A0A165Q8V7"/>
<sequence>MSPNSSSSRLARSRTSLMFLSFWLVRNDLILRPGSSAFLTSRWNLCVSGLQIALPRVGLCRRWRICPPYIPAPDQWGVPVCVG</sequence>
<reference evidence="1 2" key="1">
    <citation type="journal article" date="2016" name="Mol. Biol. Evol.">
        <title>Comparative Genomics of Early-Diverging Mushroom-Forming Fungi Provides Insights into the Origins of Lignocellulose Decay Capabilities.</title>
        <authorList>
            <person name="Nagy L.G."/>
            <person name="Riley R."/>
            <person name="Tritt A."/>
            <person name="Adam C."/>
            <person name="Daum C."/>
            <person name="Floudas D."/>
            <person name="Sun H."/>
            <person name="Yadav J.S."/>
            <person name="Pangilinan J."/>
            <person name="Larsson K.H."/>
            <person name="Matsuura K."/>
            <person name="Barry K."/>
            <person name="Labutti K."/>
            <person name="Kuo R."/>
            <person name="Ohm R.A."/>
            <person name="Bhattacharya S.S."/>
            <person name="Shirouzu T."/>
            <person name="Yoshinaga Y."/>
            <person name="Martin F.M."/>
            <person name="Grigoriev I.V."/>
            <person name="Hibbett D.S."/>
        </authorList>
    </citation>
    <scope>NUCLEOTIDE SEQUENCE [LARGE SCALE GENOMIC DNA]</scope>
    <source>
        <strain evidence="1 2">HHB14362 ss-1</strain>
    </source>
</reference>
<name>A0A165Q8V7_9AGAM</name>
<accession>A0A165Q8V7</accession>
<protein>
    <submittedName>
        <fullName evidence="1">Uncharacterized protein</fullName>
    </submittedName>
</protein>
<dbReference type="AlphaFoldDB" id="A0A165Q8V7"/>
<organism evidence="1 2">
    <name type="scientific">Neolentinus lepideus HHB14362 ss-1</name>
    <dbReference type="NCBI Taxonomy" id="1314782"/>
    <lineage>
        <taxon>Eukaryota</taxon>
        <taxon>Fungi</taxon>
        <taxon>Dikarya</taxon>
        <taxon>Basidiomycota</taxon>
        <taxon>Agaricomycotina</taxon>
        <taxon>Agaricomycetes</taxon>
        <taxon>Gloeophyllales</taxon>
        <taxon>Gloeophyllaceae</taxon>
        <taxon>Neolentinus</taxon>
    </lineage>
</organism>
<dbReference type="EMBL" id="KV425599">
    <property type="protein sequence ID" value="KZT22084.1"/>
    <property type="molecule type" value="Genomic_DNA"/>
</dbReference>
<gene>
    <name evidence="1" type="ORF">NEOLEDRAFT_678150</name>
</gene>
<proteinExistence type="predicted"/>
<evidence type="ECO:0000313" key="1">
    <source>
        <dbReference type="EMBL" id="KZT22084.1"/>
    </source>
</evidence>
<evidence type="ECO:0000313" key="2">
    <source>
        <dbReference type="Proteomes" id="UP000076761"/>
    </source>
</evidence>
<keyword evidence="2" id="KW-1185">Reference proteome</keyword>
<dbReference type="Proteomes" id="UP000076761">
    <property type="component" value="Unassembled WGS sequence"/>
</dbReference>